<dbReference type="Proteomes" id="UP000037510">
    <property type="component" value="Unassembled WGS sequence"/>
</dbReference>
<proteinExistence type="predicted"/>
<dbReference type="PANTHER" id="PTHR11559">
    <property type="entry name" value="CARBOXYLESTERASE"/>
    <property type="match status" value="1"/>
</dbReference>
<dbReference type="Gene3D" id="3.40.50.1820">
    <property type="entry name" value="alpha/beta hydrolase"/>
    <property type="match status" value="2"/>
</dbReference>
<evidence type="ECO:0000256" key="2">
    <source>
        <dbReference type="SAM" id="Phobius"/>
    </source>
</evidence>
<dbReference type="InterPro" id="IPR050309">
    <property type="entry name" value="Type-B_Carboxylest/Lipase"/>
</dbReference>
<gene>
    <name evidence="4" type="ORF">OBRU01_21451</name>
</gene>
<dbReference type="EMBL" id="JTDY01006155">
    <property type="protein sequence ID" value="KOB66240.1"/>
    <property type="molecule type" value="Genomic_DNA"/>
</dbReference>
<dbReference type="InterPro" id="IPR002018">
    <property type="entry name" value="CarbesteraseB"/>
</dbReference>
<evidence type="ECO:0000313" key="5">
    <source>
        <dbReference type="Proteomes" id="UP000037510"/>
    </source>
</evidence>
<dbReference type="InterPro" id="IPR029058">
    <property type="entry name" value="AB_hydrolase_fold"/>
</dbReference>
<dbReference type="STRING" id="104452.A0A0L7KT07"/>
<evidence type="ECO:0000259" key="3">
    <source>
        <dbReference type="Pfam" id="PF00135"/>
    </source>
</evidence>
<comment type="caution">
    <text evidence="4">The sequence shown here is derived from an EMBL/GenBank/DDBJ whole genome shotgun (WGS) entry which is preliminary data.</text>
</comment>
<feature type="transmembrane region" description="Helical" evidence="2">
    <location>
        <begin position="494"/>
        <end position="514"/>
    </location>
</feature>
<protein>
    <submittedName>
        <fullName evidence="4">Esterase</fullName>
    </submittedName>
</protein>
<feature type="non-terminal residue" evidence="4">
    <location>
        <position position="1002"/>
    </location>
</feature>
<sequence length="1002" mass="112959">SSKSVSVVTSKGSVVGQTSHGLTTFLGVPYAKVNEERPFEETSDFNFTTPFNASDPTVTCPQVVRTEGGILQCLRLNIYVPTSKPSRQRNSQGLPVFVWFHGGGFVMGSAGQYDPKHLTKHGVIVVTANYRLGPYGFLCVDGIRNQGMKDQKAALRWVKADIGAFGGDPNNVTIGGQSFGGGAVDFHLYSNEILFDKAIIQSGSKYIDDIESRKDEHAPISIAQHLGSNATRIEEAQLFLNKANPIEVMRATRDLNLHFRVCADRFPPDESNFSERIKNTPILIGYNSKEEFARFANQNETFYKNLSDIFNSISRDKKLGVLKQIIPINLTDIVRKFYLGGKSISKESMLELMDFSSDLKLNSAVERSVNKYLKFKASVYKYLFSYTGGSPYKNMSGVGAYHTEELQYLFDMGSENQSEEQLLMKDMMTTMWANFIKFGDPTPEQTKLLPVKWTRADLTTKAYLNINVKMEMLELVYHRRMAFWELIWTITDQLYGFLTVIVMFFILFLLGPVFSKSVSVVTSKGSVVGQRSHGLSTFLGVPYAKVNEDRPFEETSDFNFTTPFNASDPTVTCPQVVRTEGGILQCLRLNIYVPTSKPIRRRNSQGLPVFVWFHGGGFFMGSAGQYDPKHLTKHGVIVVTANYRLGPYGFLCVDGIRNQGMKDQKAALRWVKADIGAFGGDPNNVTIGGQSFGGGAVDFHLYSNEILFNKAIIQSGSKYIDDIESRKDEHAPISIAQHLGSNATSTEEAQRFLNKANPIEVMRSARDLNFHFRVCADKYEADKSNFAERIKNTPILIGYNSKEDFARFANQNETFYKNLGDIFHTTLNKTFGVLFDMTRVNLPGIVQKFYLGGKSISKESMLELVDFSSDFQINVAVERSVDNYLKFQASVFKYLFSYTGGSPYKKMSGVGAYHTEELQYLFDMGSGNLSEEQLLMKDMMTTMWTNFIKFGDPTPKQTKLLPVKWTQTDPTTKAYLNIDVKMELLEHVYRQRIAFWELFWTL</sequence>
<feature type="domain" description="Carboxylesterase type B" evidence="3">
    <location>
        <begin position="5"/>
        <end position="484"/>
    </location>
</feature>
<feature type="domain" description="Carboxylesterase type B" evidence="3">
    <location>
        <begin position="518"/>
        <end position="996"/>
    </location>
</feature>
<evidence type="ECO:0000256" key="1">
    <source>
        <dbReference type="ARBA" id="ARBA00023180"/>
    </source>
</evidence>
<dbReference type="SUPFAM" id="SSF53474">
    <property type="entry name" value="alpha/beta-Hydrolases"/>
    <property type="match status" value="2"/>
</dbReference>
<organism evidence="4 5">
    <name type="scientific">Operophtera brumata</name>
    <name type="common">Winter moth</name>
    <name type="synonym">Phalaena brumata</name>
    <dbReference type="NCBI Taxonomy" id="104452"/>
    <lineage>
        <taxon>Eukaryota</taxon>
        <taxon>Metazoa</taxon>
        <taxon>Ecdysozoa</taxon>
        <taxon>Arthropoda</taxon>
        <taxon>Hexapoda</taxon>
        <taxon>Insecta</taxon>
        <taxon>Pterygota</taxon>
        <taxon>Neoptera</taxon>
        <taxon>Endopterygota</taxon>
        <taxon>Lepidoptera</taxon>
        <taxon>Glossata</taxon>
        <taxon>Ditrysia</taxon>
        <taxon>Geometroidea</taxon>
        <taxon>Geometridae</taxon>
        <taxon>Larentiinae</taxon>
        <taxon>Operophtera</taxon>
    </lineage>
</organism>
<evidence type="ECO:0000313" key="4">
    <source>
        <dbReference type="EMBL" id="KOB66240.1"/>
    </source>
</evidence>
<feature type="non-terminal residue" evidence="4">
    <location>
        <position position="1"/>
    </location>
</feature>
<keyword evidence="1" id="KW-0325">Glycoprotein</keyword>
<keyword evidence="5" id="KW-1185">Reference proteome</keyword>
<dbReference type="ESTHER" id="9neop-a0a0l7kt07.2">
    <property type="family name" value="Carb_B_Arthropoda"/>
</dbReference>
<keyword evidence="2" id="KW-1133">Transmembrane helix</keyword>
<dbReference type="ESTHER" id="9neop-a0a0l7kt07.1">
    <property type="family name" value="Carb_B_Arthropoda"/>
</dbReference>
<reference evidence="4 5" key="1">
    <citation type="journal article" date="2015" name="Genome Biol. Evol.">
        <title>The genome of winter moth (Operophtera brumata) provides a genomic perspective on sexual dimorphism and phenology.</title>
        <authorList>
            <person name="Derks M.F."/>
            <person name="Smit S."/>
            <person name="Salis L."/>
            <person name="Schijlen E."/>
            <person name="Bossers A."/>
            <person name="Mateman C."/>
            <person name="Pijl A.S."/>
            <person name="de Ridder D."/>
            <person name="Groenen M.A."/>
            <person name="Visser M.E."/>
            <person name="Megens H.J."/>
        </authorList>
    </citation>
    <scope>NUCLEOTIDE SEQUENCE [LARGE SCALE GENOMIC DNA]</scope>
    <source>
        <strain evidence="4">WM2013NL</strain>
        <tissue evidence="4">Head and thorax</tissue>
    </source>
</reference>
<accession>A0A0L7KT07</accession>
<dbReference type="AlphaFoldDB" id="A0A0L7KT07"/>
<dbReference type="Pfam" id="PF00135">
    <property type="entry name" value="COesterase"/>
    <property type="match status" value="2"/>
</dbReference>
<name>A0A0L7KT07_OPEBR</name>
<keyword evidence="2" id="KW-0472">Membrane</keyword>
<keyword evidence="2" id="KW-0812">Transmembrane</keyword>